<dbReference type="Pfam" id="PF04246">
    <property type="entry name" value="RseC_MucC"/>
    <property type="match status" value="1"/>
</dbReference>
<dbReference type="Proteomes" id="UP000062160">
    <property type="component" value="Unassembled WGS sequence"/>
</dbReference>
<sequence>MREKAVVVATKSGFAQLQIEPKDSCEGCKACAAGKSGKAIKIWAKNYVNAKVGQTVEVELRDSTFLSATIIIYAIPLLAFFIGIGLGYKVSGIFKIAIIEPFAVVVGVALMAITFLVIHFLTERKKFGDTYSPYITQIYE</sequence>
<dbReference type="InterPro" id="IPR026268">
    <property type="entry name" value="RseC"/>
</dbReference>
<feature type="transmembrane region" description="Helical" evidence="1">
    <location>
        <begin position="65"/>
        <end position="86"/>
    </location>
</feature>
<name>A0A0U9HQC5_9FIRM</name>
<evidence type="ECO:0000256" key="1">
    <source>
        <dbReference type="SAM" id="Phobius"/>
    </source>
</evidence>
<keyword evidence="1" id="KW-0812">Transmembrane</keyword>
<dbReference type="InterPro" id="IPR007359">
    <property type="entry name" value="SigmaE_reg_RseC_MucC"/>
</dbReference>
<dbReference type="RefSeq" id="WP_059033875.1">
    <property type="nucleotide sequence ID" value="NZ_BSDN01000004.1"/>
</dbReference>
<feature type="transmembrane region" description="Helical" evidence="1">
    <location>
        <begin position="98"/>
        <end position="121"/>
    </location>
</feature>
<dbReference type="EMBL" id="DF977003">
    <property type="protein sequence ID" value="GAQ26097.1"/>
    <property type="molecule type" value="Genomic_DNA"/>
</dbReference>
<dbReference type="PANTHER" id="PTHR35867">
    <property type="entry name" value="PROTEIN RSEC"/>
    <property type="match status" value="1"/>
</dbReference>
<dbReference type="OrthoDB" id="307768at2"/>
<keyword evidence="1" id="KW-1133">Transmembrane helix</keyword>
<organism evidence="2">
    <name type="scientific">Tepidanaerobacter syntrophicus</name>
    <dbReference type="NCBI Taxonomy" id="224999"/>
    <lineage>
        <taxon>Bacteria</taxon>
        <taxon>Bacillati</taxon>
        <taxon>Bacillota</taxon>
        <taxon>Clostridia</taxon>
        <taxon>Thermosediminibacterales</taxon>
        <taxon>Tepidanaerobacteraceae</taxon>
        <taxon>Tepidanaerobacter</taxon>
    </lineage>
</organism>
<keyword evidence="3" id="KW-1185">Reference proteome</keyword>
<dbReference type="STRING" id="224999.GCA_001485475_02136"/>
<dbReference type="AlphaFoldDB" id="A0A0U9HQC5"/>
<dbReference type="PANTHER" id="PTHR35867:SF1">
    <property type="entry name" value="PROTEIN RSEC"/>
    <property type="match status" value="1"/>
</dbReference>
<evidence type="ECO:0000313" key="2">
    <source>
        <dbReference type="EMBL" id="GAQ26097.1"/>
    </source>
</evidence>
<evidence type="ECO:0000313" key="3">
    <source>
        <dbReference type="Proteomes" id="UP000062160"/>
    </source>
</evidence>
<protein>
    <submittedName>
        <fullName evidence="2">Sigma-E factor negative regulatory protein RseC</fullName>
    </submittedName>
</protein>
<proteinExistence type="predicted"/>
<dbReference type="PIRSF" id="PIRSF004923">
    <property type="entry name" value="RseC"/>
    <property type="match status" value="1"/>
</dbReference>
<keyword evidence="1" id="KW-0472">Membrane</keyword>
<accession>A0A0U9HQC5</accession>
<gene>
    <name evidence="2" type="ORF">TSYNT_9355</name>
</gene>
<reference evidence="2" key="1">
    <citation type="journal article" date="2016" name="Genome Announc.">
        <title>Draft Genome Sequence of the Syntrophic Lactate-Degrading Bacterium Tepidanaerobacter syntrophicus JLT.</title>
        <authorList>
            <person name="Matsuura N."/>
            <person name="Ohashi A."/>
            <person name="Tourlousse D.M."/>
            <person name="Sekiguchi Y."/>
        </authorList>
    </citation>
    <scope>NUCLEOTIDE SEQUENCE [LARGE SCALE GENOMIC DNA]</scope>
    <source>
        <strain evidence="2">JL</strain>
    </source>
</reference>